<dbReference type="InterPro" id="IPR005115">
    <property type="entry name" value="Gly_transporter"/>
</dbReference>
<reference evidence="9 10" key="1">
    <citation type="submission" date="2018-08" db="EMBL/GenBank/DDBJ databases">
        <title>Genomic Encyclopedia of Type Strains, Phase III (KMG-III): the genomes of soil and plant-associated and newly described type strains.</title>
        <authorList>
            <person name="Whitman W."/>
        </authorList>
    </citation>
    <scope>NUCLEOTIDE SEQUENCE [LARGE SCALE GENOMIC DNA]</scope>
    <source>
        <strain evidence="9 10">CGMCC 1.10966</strain>
    </source>
</reference>
<feature type="transmembrane region" description="Helical" evidence="7">
    <location>
        <begin position="124"/>
        <end position="143"/>
    </location>
</feature>
<evidence type="ECO:0000256" key="6">
    <source>
        <dbReference type="ARBA" id="ARBA00023136"/>
    </source>
</evidence>
<feature type="transmembrane region" description="Helical" evidence="7">
    <location>
        <begin position="155"/>
        <end position="172"/>
    </location>
</feature>
<proteinExistence type="inferred from homology"/>
<sequence length="239" mass="26151">MNIQMDMDIFTVFSIIGTIAFAVSGAIVAMEEEYDILGVYVLGLVTAFGGGVIRNLLIGVPIPTIWTQGMLLKTAVIAMTIAFILPVKWLKTWKKSEAFFDAIGLSAFAIQGALYAAGKYPLSAVMVAAMLTGIGGGMIRDVLAGRKPLVLRDEIYAVWALAAGAVISLGWFHTPAQLLILFVIVIIFRMLSVHYSWRLPRRSLKYALAQSIFHADEEKRAAAASAIQEQEEVERKQND</sequence>
<dbReference type="AlphaFoldDB" id="A0A3D9RJL7"/>
<keyword evidence="6 7" id="KW-0472">Membrane</keyword>
<evidence type="ECO:0000256" key="2">
    <source>
        <dbReference type="ARBA" id="ARBA00008193"/>
    </source>
</evidence>
<dbReference type="Proteomes" id="UP000256304">
    <property type="component" value="Unassembled WGS sequence"/>
</dbReference>
<gene>
    <name evidence="9" type="ORF">A8990_12223</name>
</gene>
<organism evidence="9 10">
    <name type="scientific">Paenibacillus taihuensis</name>
    <dbReference type="NCBI Taxonomy" id="1156355"/>
    <lineage>
        <taxon>Bacteria</taxon>
        <taxon>Bacillati</taxon>
        <taxon>Bacillota</taxon>
        <taxon>Bacilli</taxon>
        <taxon>Bacillales</taxon>
        <taxon>Paenibacillaceae</taxon>
        <taxon>Paenibacillus</taxon>
    </lineage>
</organism>
<feature type="domain" description="Glycine transporter" evidence="8">
    <location>
        <begin position="12"/>
        <end position="85"/>
    </location>
</feature>
<feature type="transmembrane region" description="Helical" evidence="7">
    <location>
        <begin position="37"/>
        <end position="58"/>
    </location>
</feature>
<comment type="similarity">
    <text evidence="2">Belongs to the UPF0126 family.</text>
</comment>
<dbReference type="EMBL" id="QTTN01000022">
    <property type="protein sequence ID" value="REE80070.1"/>
    <property type="molecule type" value="Genomic_DNA"/>
</dbReference>
<comment type="caution">
    <text evidence="9">The sequence shown here is derived from an EMBL/GenBank/DDBJ whole genome shotgun (WGS) entry which is preliminary data.</text>
</comment>
<evidence type="ECO:0000259" key="8">
    <source>
        <dbReference type="Pfam" id="PF03458"/>
    </source>
</evidence>
<feature type="transmembrane region" description="Helical" evidence="7">
    <location>
        <begin position="178"/>
        <end position="197"/>
    </location>
</feature>
<feature type="transmembrane region" description="Helical" evidence="7">
    <location>
        <begin position="99"/>
        <end position="118"/>
    </location>
</feature>
<feature type="transmembrane region" description="Helical" evidence="7">
    <location>
        <begin position="70"/>
        <end position="87"/>
    </location>
</feature>
<accession>A0A3D9RJL7</accession>
<dbReference type="Pfam" id="PF03458">
    <property type="entry name" value="Gly_transporter"/>
    <property type="match status" value="2"/>
</dbReference>
<evidence type="ECO:0000256" key="4">
    <source>
        <dbReference type="ARBA" id="ARBA00022692"/>
    </source>
</evidence>
<evidence type="ECO:0000256" key="5">
    <source>
        <dbReference type="ARBA" id="ARBA00022989"/>
    </source>
</evidence>
<comment type="subcellular location">
    <subcellularLocation>
        <location evidence="1">Cell membrane</location>
        <topology evidence="1">Multi-pass membrane protein</topology>
    </subcellularLocation>
</comment>
<protein>
    <submittedName>
        <fullName evidence="9">Putative membrane protein YeiH</fullName>
    </submittedName>
</protein>
<evidence type="ECO:0000256" key="7">
    <source>
        <dbReference type="SAM" id="Phobius"/>
    </source>
</evidence>
<evidence type="ECO:0000256" key="1">
    <source>
        <dbReference type="ARBA" id="ARBA00004651"/>
    </source>
</evidence>
<feature type="transmembrane region" description="Helical" evidence="7">
    <location>
        <begin position="12"/>
        <end position="30"/>
    </location>
</feature>
<keyword evidence="4 7" id="KW-0812">Transmembrane</keyword>
<keyword evidence="5 7" id="KW-1133">Transmembrane helix</keyword>
<feature type="domain" description="Glycine transporter" evidence="8">
    <location>
        <begin position="99"/>
        <end position="168"/>
    </location>
</feature>
<evidence type="ECO:0000313" key="9">
    <source>
        <dbReference type="EMBL" id="REE80070.1"/>
    </source>
</evidence>
<evidence type="ECO:0000256" key="3">
    <source>
        <dbReference type="ARBA" id="ARBA00022475"/>
    </source>
</evidence>
<dbReference type="PANTHER" id="PTHR30506:SF3">
    <property type="entry name" value="UPF0126 INNER MEMBRANE PROTEIN YADS-RELATED"/>
    <property type="match status" value="1"/>
</dbReference>
<dbReference type="OrthoDB" id="9791874at2"/>
<keyword evidence="3" id="KW-1003">Cell membrane</keyword>
<keyword evidence="10" id="KW-1185">Reference proteome</keyword>
<dbReference type="GO" id="GO:0005886">
    <property type="term" value="C:plasma membrane"/>
    <property type="evidence" value="ECO:0007669"/>
    <property type="project" value="UniProtKB-SubCell"/>
</dbReference>
<evidence type="ECO:0000313" key="10">
    <source>
        <dbReference type="Proteomes" id="UP000256304"/>
    </source>
</evidence>
<name>A0A3D9RJL7_9BACL</name>
<dbReference type="PANTHER" id="PTHR30506">
    <property type="entry name" value="INNER MEMBRANE PROTEIN"/>
    <property type="match status" value="1"/>
</dbReference>